<organism evidence="2 3">
    <name type="scientific">Rhodococcus gannanensis</name>
    <dbReference type="NCBI Taxonomy" id="1960308"/>
    <lineage>
        <taxon>Bacteria</taxon>
        <taxon>Bacillati</taxon>
        <taxon>Actinomycetota</taxon>
        <taxon>Actinomycetes</taxon>
        <taxon>Mycobacteriales</taxon>
        <taxon>Nocardiaceae</taxon>
        <taxon>Rhodococcus</taxon>
    </lineage>
</organism>
<sequence>MTASHSIESSGADDALLAARAEAIRNSGWGQAFRFAQPRNLAFWVYVVLVAIGAVSFTRYVGGQAPAYGEALIVATALFALYCALFWWFTQRIDRYAHQSWKLIVLAFVWGAFAAPWAMAANANTPMLEIWGKLFGQAWAADWGAGLTAPFTEEISKGLGLLLLIAIAPRLVRTAFDGFVLGAFIGLGFQILEDIQYALTSSAAQFGANPVGNAMFTIVMRMTMGVAAHILYSAVFCAGLVYFLGRPAEPRRRGLGLALMATAMLLHGIWDNIGGIAGGNTALMFLLWIGMIAIAIVVVTRVFAMAVPRERAFMRDVLAPEVATGVVTAEEVDTLAGDRKARRSYRKRGRNRAERRQRDHVLEAVHDLADQLADAGGRDTGTVLFARQEVTRLRG</sequence>
<feature type="transmembrane region" description="Helical" evidence="1">
    <location>
        <begin position="179"/>
        <end position="199"/>
    </location>
</feature>
<keyword evidence="1" id="KW-0472">Membrane</keyword>
<evidence type="ECO:0000313" key="2">
    <source>
        <dbReference type="EMBL" id="MFD1810591.1"/>
    </source>
</evidence>
<reference evidence="3" key="1">
    <citation type="journal article" date="2019" name="Int. J. Syst. Evol. Microbiol.">
        <title>The Global Catalogue of Microorganisms (GCM) 10K type strain sequencing project: providing services to taxonomists for standard genome sequencing and annotation.</title>
        <authorList>
            <consortium name="The Broad Institute Genomics Platform"/>
            <consortium name="The Broad Institute Genome Sequencing Center for Infectious Disease"/>
            <person name="Wu L."/>
            <person name="Ma J."/>
        </authorList>
    </citation>
    <scope>NUCLEOTIDE SEQUENCE [LARGE SCALE GENOMIC DNA]</scope>
    <source>
        <strain evidence="3">DT72</strain>
    </source>
</reference>
<dbReference type="InterPro" id="IPR026898">
    <property type="entry name" value="PrsW"/>
</dbReference>
<feature type="transmembrane region" description="Helical" evidence="1">
    <location>
        <begin position="67"/>
        <end position="89"/>
    </location>
</feature>
<dbReference type="EMBL" id="JBHUFB010000001">
    <property type="protein sequence ID" value="MFD1810591.1"/>
    <property type="molecule type" value="Genomic_DNA"/>
</dbReference>
<dbReference type="Proteomes" id="UP001597286">
    <property type="component" value="Unassembled WGS sequence"/>
</dbReference>
<gene>
    <name evidence="2" type="ORF">ACFSJG_00030</name>
</gene>
<feature type="transmembrane region" description="Helical" evidence="1">
    <location>
        <begin position="219"/>
        <end position="242"/>
    </location>
</feature>
<protein>
    <submittedName>
        <fullName evidence="2">PrsW family intramembrane metalloprotease</fullName>
    </submittedName>
</protein>
<keyword evidence="1" id="KW-1133">Transmembrane helix</keyword>
<feature type="transmembrane region" description="Helical" evidence="1">
    <location>
        <begin position="101"/>
        <end position="119"/>
    </location>
</feature>
<name>A0ABW4NWK9_9NOCA</name>
<keyword evidence="2" id="KW-0378">Hydrolase</keyword>
<feature type="transmembrane region" description="Helical" evidence="1">
    <location>
        <begin position="254"/>
        <end position="270"/>
    </location>
</feature>
<dbReference type="PANTHER" id="PTHR36844:SF1">
    <property type="entry name" value="PROTEASE PRSW"/>
    <property type="match status" value="1"/>
</dbReference>
<proteinExistence type="predicted"/>
<keyword evidence="3" id="KW-1185">Reference proteome</keyword>
<evidence type="ECO:0000256" key="1">
    <source>
        <dbReference type="SAM" id="Phobius"/>
    </source>
</evidence>
<evidence type="ECO:0000313" key="3">
    <source>
        <dbReference type="Proteomes" id="UP001597286"/>
    </source>
</evidence>
<keyword evidence="1" id="KW-0812">Transmembrane</keyword>
<dbReference type="PANTHER" id="PTHR36844">
    <property type="entry name" value="PROTEASE PRSW"/>
    <property type="match status" value="1"/>
</dbReference>
<dbReference type="GO" id="GO:0008237">
    <property type="term" value="F:metallopeptidase activity"/>
    <property type="evidence" value="ECO:0007669"/>
    <property type="project" value="UniProtKB-KW"/>
</dbReference>
<dbReference type="RefSeq" id="WP_378483155.1">
    <property type="nucleotide sequence ID" value="NZ_JBHUFB010000001.1"/>
</dbReference>
<accession>A0ABW4NWK9</accession>
<keyword evidence="2" id="KW-0645">Protease</keyword>
<dbReference type="Pfam" id="PF13367">
    <property type="entry name" value="PrsW-protease"/>
    <property type="match status" value="1"/>
</dbReference>
<comment type="caution">
    <text evidence="2">The sequence shown here is derived from an EMBL/GenBank/DDBJ whole genome shotgun (WGS) entry which is preliminary data.</text>
</comment>
<feature type="transmembrane region" description="Helical" evidence="1">
    <location>
        <begin position="282"/>
        <end position="304"/>
    </location>
</feature>
<keyword evidence="2" id="KW-0482">Metalloprotease</keyword>
<feature type="transmembrane region" description="Helical" evidence="1">
    <location>
        <begin position="41"/>
        <end position="61"/>
    </location>
</feature>